<evidence type="ECO:0000256" key="1">
    <source>
        <dbReference type="ARBA" id="ARBA00004123"/>
    </source>
</evidence>
<dbReference type="SUPFAM" id="SSF47095">
    <property type="entry name" value="HMG-box"/>
    <property type="match status" value="1"/>
</dbReference>
<evidence type="ECO:0000256" key="3">
    <source>
        <dbReference type="SAM" id="MobiDB-lite"/>
    </source>
</evidence>
<proteinExistence type="predicted"/>
<evidence type="ECO:0000313" key="5">
    <source>
        <dbReference type="EMBL" id="OBT95350.2"/>
    </source>
</evidence>
<evidence type="ECO:0000259" key="4">
    <source>
        <dbReference type="Pfam" id="PF24245"/>
    </source>
</evidence>
<comment type="subcellular location">
    <subcellularLocation>
        <location evidence="1">Nucleus</location>
    </subcellularLocation>
</comment>
<dbReference type="Proteomes" id="UP000091956">
    <property type="component" value="Unassembled WGS sequence"/>
</dbReference>
<dbReference type="InterPro" id="IPR036910">
    <property type="entry name" value="HMG_box_dom_sf"/>
</dbReference>
<feature type="compositionally biased region" description="Basic and acidic residues" evidence="3">
    <location>
        <begin position="228"/>
        <end position="238"/>
    </location>
</feature>
<dbReference type="GeneID" id="28840041"/>
<keyword evidence="6" id="KW-1185">Reference proteome</keyword>
<evidence type="ECO:0000256" key="2">
    <source>
        <dbReference type="ARBA" id="ARBA00023242"/>
    </source>
</evidence>
<organism evidence="5 6">
    <name type="scientific">Pseudogymnoascus verrucosus</name>
    <dbReference type="NCBI Taxonomy" id="342668"/>
    <lineage>
        <taxon>Eukaryota</taxon>
        <taxon>Fungi</taxon>
        <taxon>Dikarya</taxon>
        <taxon>Ascomycota</taxon>
        <taxon>Pezizomycotina</taxon>
        <taxon>Leotiomycetes</taxon>
        <taxon>Thelebolales</taxon>
        <taxon>Thelebolaceae</taxon>
        <taxon>Pseudogymnoascus</taxon>
    </lineage>
</organism>
<reference evidence="6" key="2">
    <citation type="journal article" date="2018" name="Nat. Commun.">
        <title>Extreme sensitivity to ultraviolet light in the fungal pathogen causing white-nose syndrome of bats.</title>
        <authorList>
            <person name="Palmer J.M."/>
            <person name="Drees K.P."/>
            <person name="Foster J.T."/>
            <person name="Lindner D.L."/>
        </authorList>
    </citation>
    <scope>NUCLEOTIDE SEQUENCE [LARGE SCALE GENOMIC DNA]</scope>
    <source>
        <strain evidence="6">UAMH 10579</strain>
    </source>
</reference>
<name>A0A1B8GHN3_9PEZI</name>
<feature type="region of interest" description="Disordered" evidence="3">
    <location>
        <begin position="220"/>
        <end position="267"/>
    </location>
</feature>
<dbReference type="STRING" id="342668.A0A1B8GHN3"/>
<dbReference type="RefSeq" id="XP_018129083.2">
    <property type="nucleotide sequence ID" value="XM_018276096.2"/>
</dbReference>
<feature type="domain" description="INO80 complex subunit F" evidence="4">
    <location>
        <begin position="22"/>
        <end position="68"/>
    </location>
</feature>
<protein>
    <recommendedName>
        <fullName evidence="4">INO80 complex subunit F domain-containing protein</fullName>
    </recommendedName>
</protein>
<reference evidence="5 6" key="1">
    <citation type="submission" date="2016-03" db="EMBL/GenBank/DDBJ databases">
        <title>Comparative genomics of Pseudogymnoascus destructans, the fungus causing white-nose syndrome of bats.</title>
        <authorList>
            <person name="Palmer J.M."/>
            <person name="Drees K.P."/>
            <person name="Foster J.T."/>
            <person name="Lindner D.L."/>
        </authorList>
    </citation>
    <scope>NUCLEOTIDE SEQUENCE [LARGE SCALE GENOMIC DNA]</scope>
    <source>
        <strain evidence="5 6">UAMH 10579</strain>
    </source>
</reference>
<feature type="compositionally biased region" description="Acidic residues" evidence="3">
    <location>
        <begin position="239"/>
        <end position="267"/>
    </location>
</feature>
<dbReference type="GO" id="GO:0005634">
    <property type="term" value="C:nucleus"/>
    <property type="evidence" value="ECO:0007669"/>
    <property type="project" value="UniProtKB-SubCell"/>
</dbReference>
<keyword evidence="2" id="KW-0539">Nucleus</keyword>
<sequence>MVLPPAANAPPPTLPPSVEEAYRRKCIQLRHRMKTVEEANDASRIRLLRMRRGIEKMRLERAFLLEQLAKRTSTNVEDSDGSPSPPPTPKEKPLRTKRGRRAPDFLQDQPDAASGLSHGNGSRQASFAGSANGRSASNPSNAAAAGASTTRSSQANGTSAPRQPRSGFDVFVKSMRSVLLVANRQKIKEGTYDVDQDLARKWTNLGSEKQGDYCRRFEEGEYEGWEEAESRDKKRLAEGDDTDADADVAAEAEDVEMGEESGEGERH</sequence>
<dbReference type="EMBL" id="KV460236">
    <property type="protein sequence ID" value="OBT95350.2"/>
    <property type="molecule type" value="Genomic_DNA"/>
</dbReference>
<dbReference type="Pfam" id="PF24245">
    <property type="entry name" value="INO80F"/>
    <property type="match status" value="1"/>
</dbReference>
<gene>
    <name evidence="5" type="ORF">VE01_06655</name>
</gene>
<feature type="region of interest" description="Disordered" evidence="3">
    <location>
        <begin position="72"/>
        <end position="168"/>
    </location>
</feature>
<dbReference type="InterPro" id="IPR056513">
    <property type="entry name" value="INO80F"/>
</dbReference>
<evidence type="ECO:0000313" key="6">
    <source>
        <dbReference type="Proteomes" id="UP000091956"/>
    </source>
</evidence>
<dbReference type="AlphaFoldDB" id="A0A1B8GHN3"/>
<feature type="compositionally biased region" description="Low complexity" evidence="3">
    <location>
        <begin position="125"/>
        <end position="155"/>
    </location>
</feature>
<accession>A0A1B8GHN3</accession>